<comment type="similarity">
    <text evidence="2">Belongs to the polysaccharide synthase family.</text>
</comment>
<sequence length="500" mass="53113">MALPDWARSTAPDGRFSAARGGIGRGLSLNMLSAVFQLLGAVLSTVILSRILLAEDFGVYGMIMPFVAVLLLVVDGGSVYYMLRSEQVVEREADGLFWYALACGAAGACLLLIASPGIAWAMNEERLVGAGAVAACALLFSGLGSQHGALMMRCFRNDLRALAIIGGVVAGVGLGLALAVAGLGYWALIALLTVRIGATSLLYIGLSGWRPGRPKWDGALLADIVRLARPTLAGRVVLAVVRESDKIIVGLLYSTASAGFYAFAQMLSVMPLLQIVSPTLTVVLPWLSEIKSDRDEVFRRFWDLLCIFTYVFLAPALFASLFAGALFALVLGAEMQPSAAPFRILIVSAVAGMAFAFAGISFQVMDRPDITERQHYRMALIFALCYALAALDSRFETIAIATLVGNTAALALRLRACIIFYEAAAAAAVKRLAKALLASAAPALLVLLFASAVEPGAITGGVTGDLFIHAALFTAIYAALGFRLFAIDPRQIVRRLRARR</sequence>
<feature type="transmembrane region" description="Helical" evidence="7">
    <location>
        <begin position="95"/>
        <end position="121"/>
    </location>
</feature>
<evidence type="ECO:0000256" key="6">
    <source>
        <dbReference type="ARBA" id="ARBA00023136"/>
    </source>
</evidence>
<feature type="transmembrane region" description="Helical" evidence="7">
    <location>
        <begin position="29"/>
        <end position="53"/>
    </location>
</feature>
<feature type="transmembrane region" description="Helical" evidence="7">
    <location>
        <begin position="59"/>
        <end position="83"/>
    </location>
</feature>
<gene>
    <name evidence="8" type="ORF">G5B40_13815</name>
</gene>
<evidence type="ECO:0000256" key="4">
    <source>
        <dbReference type="ARBA" id="ARBA00022692"/>
    </source>
</evidence>
<accession>A0A7L5BZB1</accession>
<dbReference type="GO" id="GO:0005886">
    <property type="term" value="C:plasma membrane"/>
    <property type="evidence" value="ECO:0007669"/>
    <property type="project" value="UniProtKB-SubCell"/>
</dbReference>
<evidence type="ECO:0000256" key="2">
    <source>
        <dbReference type="ARBA" id="ARBA00007430"/>
    </source>
</evidence>
<evidence type="ECO:0000256" key="1">
    <source>
        <dbReference type="ARBA" id="ARBA00004651"/>
    </source>
</evidence>
<dbReference type="KEGG" id="hdh:G5B40_13815"/>
<dbReference type="RefSeq" id="WP_165099707.1">
    <property type="nucleotide sequence ID" value="NZ_CP049056.1"/>
</dbReference>
<evidence type="ECO:0000313" key="9">
    <source>
        <dbReference type="Proteomes" id="UP000503336"/>
    </source>
</evidence>
<dbReference type="AlphaFoldDB" id="A0A7L5BZB1"/>
<evidence type="ECO:0000256" key="5">
    <source>
        <dbReference type="ARBA" id="ARBA00022989"/>
    </source>
</evidence>
<dbReference type="PANTHER" id="PTHR30250">
    <property type="entry name" value="PST FAMILY PREDICTED COLANIC ACID TRANSPORTER"/>
    <property type="match status" value="1"/>
</dbReference>
<dbReference type="PANTHER" id="PTHR30250:SF10">
    <property type="entry name" value="LIPOPOLYSACCHARIDE BIOSYNTHESIS PROTEIN WZXC"/>
    <property type="match status" value="1"/>
</dbReference>
<feature type="transmembrane region" description="Helical" evidence="7">
    <location>
        <begin position="307"/>
        <end position="330"/>
    </location>
</feature>
<feature type="transmembrane region" description="Helical" evidence="7">
    <location>
        <begin position="127"/>
        <end position="149"/>
    </location>
</feature>
<evidence type="ECO:0000313" key="8">
    <source>
        <dbReference type="EMBL" id="QIE56443.1"/>
    </source>
</evidence>
<keyword evidence="6 7" id="KW-0472">Membrane</keyword>
<feature type="transmembrane region" description="Helical" evidence="7">
    <location>
        <begin position="161"/>
        <end position="179"/>
    </location>
</feature>
<protein>
    <submittedName>
        <fullName evidence="8">Oligosaccharide flippase family protein</fullName>
    </submittedName>
</protein>
<organism evidence="8 9">
    <name type="scientific">Pikeienuella piscinae</name>
    <dbReference type="NCBI Taxonomy" id="2748098"/>
    <lineage>
        <taxon>Bacteria</taxon>
        <taxon>Pseudomonadati</taxon>
        <taxon>Pseudomonadota</taxon>
        <taxon>Alphaproteobacteria</taxon>
        <taxon>Rhodobacterales</taxon>
        <taxon>Paracoccaceae</taxon>
        <taxon>Pikeienuella</taxon>
    </lineage>
</organism>
<feature type="transmembrane region" description="Helical" evidence="7">
    <location>
        <begin position="185"/>
        <end position="206"/>
    </location>
</feature>
<feature type="transmembrane region" description="Helical" evidence="7">
    <location>
        <begin position="466"/>
        <end position="487"/>
    </location>
</feature>
<reference evidence="8 9" key="1">
    <citation type="submission" date="2020-02" db="EMBL/GenBank/DDBJ databases">
        <title>complete genome sequence of Rhodobacteraceae bacterium.</title>
        <authorList>
            <person name="Park J."/>
            <person name="Kim Y.-S."/>
            <person name="Kim K.-H."/>
        </authorList>
    </citation>
    <scope>NUCLEOTIDE SEQUENCE [LARGE SCALE GENOMIC DNA]</scope>
    <source>
        <strain evidence="8 9">RR4-56</strain>
    </source>
</reference>
<comment type="subcellular location">
    <subcellularLocation>
        <location evidence="1">Cell membrane</location>
        <topology evidence="1">Multi-pass membrane protein</topology>
    </subcellularLocation>
</comment>
<keyword evidence="4 7" id="KW-0812">Transmembrane</keyword>
<dbReference type="EMBL" id="CP049056">
    <property type="protein sequence ID" value="QIE56443.1"/>
    <property type="molecule type" value="Genomic_DNA"/>
</dbReference>
<keyword evidence="5 7" id="KW-1133">Transmembrane helix</keyword>
<dbReference type="Proteomes" id="UP000503336">
    <property type="component" value="Chromosome"/>
</dbReference>
<proteinExistence type="inferred from homology"/>
<feature type="transmembrane region" description="Helical" evidence="7">
    <location>
        <begin position="342"/>
        <end position="362"/>
    </location>
</feature>
<keyword evidence="3" id="KW-1003">Cell membrane</keyword>
<name>A0A7L5BZB1_9RHOB</name>
<evidence type="ECO:0000256" key="7">
    <source>
        <dbReference type="SAM" id="Phobius"/>
    </source>
</evidence>
<keyword evidence="9" id="KW-1185">Reference proteome</keyword>
<feature type="transmembrane region" description="Helical" evidence="7">
    <location>
        <begin position="247"/>
        <end position="264"/>
    </location>
</feature>
<feature type="transmembrane region" description="Helical" evidence="7">
    <location>
        <begin position="435"/>
        <end position="454"/>
    </location>
</feature>
<dbReference type="InterPro" id="IPR050833">
    <property type="entry name" value="Poly_Biosynth_Transport"/>
</dbReference>
<feature type="transmembrane region" description="Helical" evidence="7">
    <location>
        <begin position="374"/>
        <end position="391"/>
    </location>
</feature>
<dbReference type="Pfam" id="PF13440">
    <property type="entry name" value="Polysacc_synt_3"/>
    <property type="match status" value="1"/>
</dbReference>
<evidence type="ECO:0000256" key="3">
    <source>
        <dbReference type="ARBA" id="ARBA00022475"/>
    </source>
</evidence>